<feature type="region of interest" description="Disordered" evidence="3">
    <location>
        <begin position="422"/>
        <end position="441"/>
    </location>
</feature>
<feature type="compositionally biased region" description="Gly residues" evidence="3">
    <location>
        <begin position="429"/>
        <end position="441"/>
    </location>
</feature>
<dbReference type="Proteomes" id="UP001139035">
    <property type="component" value="Unassembled WGS sequence"/>
</dbReference>
<reference evidence="5" key="1">
    <citation type="submission" date="2022-01" db="EMBL/GenBank/DDBJ databases">
        <title>Jiella avicenniae sp. nov., a novel endophytic bacterium isolated from bark of Avicennia marina.</title>
        <authorList>
            <person name="Tuo L."/>
        </authorList>
    </citation>
    <scope>NUCLEOTIDE SEQUENCE</scope>
    <source>
        <strain evidence="5">CBK1P-4</strain>
    </source>
</reference>
<dbReference type="RefSeq" id="WP_233722003.1">
    <property type="nucleotide sequence ID" value="NZ_JAJUWU010000034.1"/>
</dbReference>
<accession>A0A9X1P4L8</accession>
<name>A0A9X1P4L8_9HYPH</name>
<gene>
    <name evidence="5" type="ORF">LZD57_23365</name>
</gene>
<feature type="compositionally biased region" description="Basic and acidic residues" evidence="3">
    <location>
        <begin position="234"/>
        <end position="258"/>
    </location>
</feature>
<dbReference type="Pfam" id="PF03389">
    <property type="entry name" value="MobA_MobL"/>
    <property type="match status" value="1"/>
</dbReference>
<dbReference type="InterPro" id="IPR005053">
    <property type="entry name" value="MobA_MobL"/>
</dbReference>
<dbReference type="Gene3D" id="3.30.930.30">
    <property type="match status" value="1"/>
</dbReference>
<proteinExistence type="inferred from homology"/>
<evidence type="ECO:0000256" key="2">
    <source>
        <dbReference type="ARBA" id="ARBA00022971"/>
    </source>
</evidence>
<dbReference type="EMBL" id="JAJUWU010000034">
    <property type="protein sequence ID" value="MCE7030932.1"/>
    <property type="molecule type" value="Genomic_DNA"/>
</dbReference>
<dbReference type="AlphaFoldDB" id="A0A9X1P4L8"/>
<comment type="caution">
    <text evidence="5">The sequence shown here is derived from an EMBL/GenBank/DDBJ whole genome shotgun (WGS) entry which is preliminary data.</text>
</comment>
<sequence length="441" mass="49825">MASFHQSFQVIKRSAGRSSVACAAYRSGGRLTDSRTGNVFDFSRRKGVAHAEILTPEGAPEWAQDREALWNAVEAFEKRRDAQLAREINMALPHELTAEERLALVRDYVGREFVAKGMVADFAIHEPVAENGDDPRNFHAHVMLSMRKIGRSGFNRTKTREWNADAQLVAWRAAWAETQNRALERAGHRVRVDHRSLEAQRQAAQERGDRAEAAKLDRAPEIHIGPRARAAVRRQHELESRPRETGLRQQPRREAREKGVPLHGVIRVKGPDGPSHAKRLIRYPQIDQGSRATWNAELVARNQARSFARAEHRERQAARLRMTELRALGQAREAEAQMRELPPPSKGLFRSKGLSAAEFEARRREWIMARDRARRRAQLARALLGEVEGILAGLLHIRGLHQQRHRSLQLLWLPPGGLLGHHRGHGRGRGQSGSGGVFEGF</sequence>
<protein>
    <submittedName>
        <fullName evidence="5">MobA/MobL family protein</fullName>
    </submittedName>
</protein>
<dbReference type="NCBIfam" id="NF041496">
    <property type="entry name" value="MobQ"/>
    <property type="match status" value="1"/>
</dbReference>
<evidence type="ECO:0000256" key="3">
    <source>
        <dbReference type="SAM" id="MobiDB-lite"/>
    </source>
</evidence>
<evidence type="ECO:0000256" key="1">
    <source>
        <dbReference type="ARBA" id="ARBA00010873"/>
    </source>
</evidence>
<comment type="similarity">
    <text evidence="1">Belongs to the MobA/MobL family.</text>
</comment>
<keyword evidence="2" id="KW-0184">Conjugation</keyword>
<evidence type="ECO:0000313" key="6">
    <source>
        <dbReference type="Proteomes" id="UP001139035"/>
    </source>
</evidence>
<feature type="region of interest" description="Disordered" evidence="3">
    <location>
        <begin position="231"/>
        <end position="258"/>
    </location>
</feature>
<evidence type="ECO:0000313" key="5">
    <source>
        <dbReference type="EMBL" id="MCE7030932.1"/>
    </source>
</evidence>
<evidence type="ECO:0000259" key="4">
    <source>
        <dbReference type="Pfam" id="PF03389"/>
    </source>
</evidence>
<keyword evidence="6" id="KW-1185">Reference proteome</keyword>
<organism evidence="5 6">
    <name type="scientific">Jiella avicenniae</name>
    <dbReference type="NCBI Taxonomy" id="2907202"/>
    <lineage>
        <taxon>Bacteria</taxon>
        <taxon>Pseudomonadati</taxon>
        <taxon>Pseudomonadota</taxon>
        <taxon>Alphaproteobacteria</taxon>
        <taxon>Hyphomicrobiales</taxon>
        <taxon>Aurantimonadaceae</taxon>
        <taxon>Jiella</taxon>
    </lineage>
</organism>
<feature type="domain" description="MobA/MobL protein" evidence="4">
    <location>
        <begin position="17"/>
        <end position="203"/>
    </location>
</feature>